<organism evidence="3 4">
    <name type="scientific">Brachionus plicatilis</name>
    <name type="common">Marine rotifer</name>
    <name type="synonym">Brachionus muelleri</name>
    <dbReference type="NCBI Taxonomy" id="10195"/>
    <lineage>
        <taxon>Eukaryota</taxon>
        <taxon>Metazoa</taxon>
        <taxon>Spiralia</taxon>
        <taxon>Gnathifera</taxon>
        <taxon>Rotifera</taxon>
        <taxon>Eurotatoria</taxon>
        <taxon>Monogononta</taxon>
        <taxon>Pseudotrocha</taxon>
        <taxon>Ploima</taxon>
        <taxon>Brachionidae</taxon>
        <taxon>Brachionus</taxon>
    </lineage>
</organism>
<evidence type="ECO:0000256" key="1">
    <source>
        <dbReference type="ARBA" id="ARBA00022737"/>
    </source>
</evidence>
<gene>
    <name evidence="3" type="ORF">BpHYR1_038209</name>
</gene>
<evidence type="ECO:0000256" key="2">
    <source>
        <dbReference type="ARBA" id="ARBA00022803"/>
    </source>
</evidence>
<dbReference type="PANTHER" id="PTHR15704:SF7">
    <property type="entry name" value="SUPERKILLER COMPLEX PROTEIN 3"/>
    <property type="match status" value="1"/>
</dbReference>
<dbReference type="GO" id="GO:0055087">
    <property type="term" value="C:Ski complex"/>
    <property type="evidence" value="ECO:0007669"/>
    <property type="project" value="InterPro"/>
</dbReference>
<dbReference type="InterPro" id="IPR039226">
    <property type="entry name" value="Ski3/TTC37"/>
</dbReference>
<protein>
    <submittedName>
        <fullName evidence="3">Tetratricopeptide repeat 37</fullName>
    </submittedName>
</protein>
<dbReference type="AlphaFoldDB" id="A0A3M7PMS0"/>
<dbReference type="GO" id="GO:0006401">
    <property type="term" value="P:RNA catabolic process"/>
    <property type="evidence" value="ECO:0007669"/>
    <property type="project" value="InterPro"/>
</dbReference>
<keyword evidence="2" id="KW-0802">TPR repeat</keyword>
<sequence>MDNPEIKALLKSAKDAIKNKDAKEALKLCKSVIDRDKENYLGWVMTGAAANELNNKDQALAAYQRAIQISSNLAPAWQGLAQLYEKSNSQSELISVYSELRKFFSNDAAKFFEISNKYANCLLSQGKTKEAITVLYELIKNQNTDKNYGPLIKNLARLLALFDEQTSDVYFDVIDIIDKNLEIKIENEYLEKINENALKSMIKSHESWKNILDHLFGLLEKYSAHNEFALNTLFEIYIEALISGIEIEQKYLIKINNLLEDETSVLDSIQQYRLLINAVNMLSILDQNNIGEFKKILDQVKEQMIQSNKLLILFLENNYYFFTCNHDQTIKTAQEVCNKLQSFCRANNSFVQICSIFLGK</sequence>
<dbReference type="OrthoDB" id="421075at2759"/>
<dbReference type="Gene3D" id="1.25.40.10">
    <property type="entry name" value="Tetratricopeptide repeat domain"/>
    <property type="match status" value="1"/>
</dbReference>
<accession>A0A3M7PMS0</accession>
<reference evidence="3 4" key="1">
    <citation type="journal article" date="2018" name="Sci. Rep.">
        <title>Genomic signatures of local adaptation to the degree of environmental predictability in rotifers.</title>
        <authorList>
            <person name="Franch-Gras L."/>
            <person name="Hahn C."/>
            <person name="Garcia-Roger E.M."/>
            <person name="Carmona M.J."/>
            <person name="Serra M."/>
            <person name="Gomez A."/>
        </authorList>
    </citation>
    <scope>NUCLEOTIDE SEQUENCE [LARGE SCALE GENOMIC DNA]</scope>
    <source>
        <strain evidence="3">HYR1</strain>
    </source>
</reference>
<dbReference type="PANTHER" id="PTHR15704">
    <property type="entry name" value="SUPERKILLER 3 PROTEIN-RELATED"/>
    <property type="match status" value="1"/>
</dbReference>
<dbReference type="SMART" id="SM00028">
    <property type="entry name" value="TPR"/>
    <property type="match status" value="3"/>
</dbReference>
<dbReference type="InterPro" id="IPR011990">
    <property type="entry name" value="TPR-like_helical_dom_sf"/>
</dbReference>
<dbReference type="Proteomes" id="UP000276133">
    <property type="component" value="Unassembled WGS sequence"/>
</dbReference>
<name>A0A3M7PMS0_BRAPC</name>
<keyword evidence="4" id="KW-1185">Reference proteome</keyword>
<dbReference type="EMBL" id="REGN01009771">
    <property type="protein sequence ID" value="RNA00403.1"/>
    <property type="molecule type" value="Genomic_DNA"/>
</dbReference>
<dbReference type="SUPFAM" id="SSF48452">
    <property type="entry name" value="TPR-like"/>
    <property type="match status" value="1"/>
</dbReference>
<evidence type="ECO:0000313" key="4">
    <source>
        <dbReference type="Proteomes" id="UP000276133"/>
    </source>
</evidence>
<comment type="caution">
    <text evidence="3">The sequence shown here is derived from an EMBL/GenBank/DDBJ whole genome shotgun (WGS) entry which is preliminary data.</text>
</comment>
<dbReference type="InterPro" id="IPR019734">
    <property type="entry name" value="TPR_rpt"/>
</dbReference>
<proteinExistence type="predicted"/>
<evidence type="ECO:0000313" key="3">
    <source>
        <dbReference type="EMBL" id="RNA00403.1"/>
    </source>
</evidence>
<dbReference type="STRING" id="10195.A0A3M7PMS0"/>
<keyword evidence="1" id="KW-0677">Repeat</keyword>